<sequence>MEKFKTLTAIQMTEANTEYAEKLQAGEADIAAMAAVCLHYWQEKPEQWPALVAAYRHGSEPGLERHQAWSWLKGNADVDKIRQCFAQARNTVWARKMAWAALRVVNPTIIPSRNKIRLFDLLSKVSLAKAIATNMKEPFKVVECRLKAARMQAVLRKAPKAADFPDFDKQTAEWISGILTWAQDAQDPVILTGHLRPPESYPNPMAIPKWVEARKKGTDPVLTAALEAKLAVKTASEFARQAEQQAEEAERAKDKATRQAAAMAAGERATMAEAAAELSRKVAELTRESRGKEIENAEKYAADASASAAQARAHATRAENSVKPTERVLNGVTYAAELASCVTKPSKLDSLWKIHPSKYAGIIDCLDKHEDMLNDLTTWATTVWRAVSAPKSVKEMDDMLRELEMAAGHARAEKHGASWEMEFLRNKLTGDTRVSDAMLAVYQCVVVNLMPIVLAVRLGCASGADQVAGNLPWDDILGRDWKQYVKTKFYMDQVQLNSRQIYVQYIEEGLHLVKHKECEKRPREMTPLERAIEKSLEESRMVARKLAMEIELQTMKQNKTQGADQKVKREDD</sequence>
<proteinExistence type="predicted"/>
<gene>
    <name evidence="3" type="primary">20351708</name>
    <name evidence="2" type="ORF">GGTG_11250</name>
</gene>
<dbReference type="eggNOG" id="ENOG502R68W">
    <property type="taxonomic scope" value="Eukaryota"/>
</dbReference>
<dbReference type="EnsemblFungi" id="EJT72000">
    <property type="protein sequence ID" value="EJT72000"/>
    <property type="gene ID" value="GGTG_11250"/>
</dbReference>
<evidence type="ECO:0000313" key="2">
    <source>
        <dbReference type="EMBL" id="EJT72000.1"/>
    </source>
</evidence>
<reference evidence="4" key="1">
    <citation type="submission" date="2010-07" db="EMBL/GenBank/DDBJ databases">
        <title>The genome sequence of Gaeumannomyces graminis var. tritici strain R3-111a-1.</title>
        <authorList>
            <consortium name="The Broad Institute Genome Sequencing Platform"/>
            <person name="Ma L.-J."/>
            <person name="Dead R."/>
            <person name="Young S."/>
            <person name="Zeng Q."/>
            <person name="Koehrsen M."/>
            <person name="Alvarado L."/>
            <person name="Berlin A."/>
            <person name="Chapman S.B."/>
            <person name="Chen Z."/>
            <person name="Freedman E."/>
            <person name="Gellesch M."/>
            <person name="Goldberg J."/>
            <person name="Griggs A."/>
            <person name="Gujja S."/>
            <person name="Heilman E.R."/>
            <person name="Heiman D."/>
            <person name="Hepburn T."/>
            <person name="Howarth C."/>
            <person name="Jen D."/>
            <person name="Larson L."/>
            <person name="Mehta T."/>
            <person name="Neiman D."/>
            <person name="Pearson M."/>
            <person name="Roberts A."/>
            <person name="Saif S."/>
            <person name="Shea T."/>
            <person name="Shenoy N."/>
            <person name="Sisk P."/>
            <person name="Stolte C."/>
            <person name="Sykes S."/>
            <person name="Walk T."/>
            <person name="White J."/>
            <person name="Yandava C."/>
            <person name="Haas B."/>
            <person name="Nusbaum C."/>
            <person name="Birren B."/>
        </authorList>
    </citation>
    <scope>NUCLEOTIDE SEQUENCE [LARGE SCALE GENOMIC DNA]</scope>
    <source>
        <strain evidence="4">R3-111a-1</strain>
    </source>
</reference>
<dbReference type="GeneID" id="20351708"/>
<keyword evidence="1" id="KW-0175">Coiled coil</keyword>
<dbReference type="RefSeq" id="XP_009227397.1">
    <property type="nucleotide sequence ID" value="XM_009229133.1"/>
</dbReference>
<evidence type="ECO:0000256" key="1">
    <source>
        <dbReference type="SAM" id="Coils"/>
    </source>
</evidence>
<dbReference type="Proteomes" id="UP000006039">
    <property type="component" value="Unassembled WGS sequence"/>
</dbReference>
<reference evidence="3" key="4">
    <citation type="journal article" date="2015" name="G3 (Bethesda)">
        <title>Genome sequences of three phytopathogenic species of the Magnaporthaceae family of fungi.</title>
        <authorList>
            <person name="Okagaki L.H."/>
            <person name="Nunes C.C."/>
            <person name="Sailsbery J."/>
            <person name="Clay B."/>
            <person name="Brown D."/>
            <person name="John T."/>
            <person name="Oh Y."/>
            <person name="Young N."/>
            <person name="Fitzgerald M."/>
            <person name="Haas B.J."/>
            <person name="Zeng Q."/>
            <person name="Young S."/>
            <person name="Adiconis X."/>
            <person name="Fan L."/>
            <person name="Levin J.Z."/>
            <person name="Mitchell T.K."/>
            <person name="Okubara P.A."/>
            <person name="Farman M.L."/>
            <person name="Kohn L.M."/>
            <person name="Birren B."/>
            <person name="Ma L.-J."/>
            <person name="Dean R.A."/>
        </authorList>
    </citation>
    <scope>NUCLEOTIDE SEQUENCE</scope>
    <source>
        <strain evidence="3">R3-111a-1</strain>
    </source>
</reference>
<protein>
    <submittedName>
        <fullName evidence="2 3">Uncharacterized protein</fullName>
    </submittedName>
</protein>
<dbReference type="VEuPathDB" id="FungiDB:GGTG_11250"/>
<organism evidence="2">
    <name type="scientific">Gaeumannomyces tritici (strain R3-111a-1)</name>
    <name type="common">Wheat and barley take-all root rot fungus</name>
    <name type="synonym">Gaeumannomyces graminis var. tritici</name>
    <dbReference type="NCBI Taxonomy" id="644352"/>
    <lineage>
        <taxon>Eukaryota</taxon>
        <taxon>Fungi</taxon>
        <taxon>Dikarya</taxon>
        <taxon>Ascomycota</taxon>
        <taxon>Pezizomycotina</taxon>
        <taxon>Sordariomycetes</taxon>
        <taxon>Sordariomycetidae</taxon>
        <taxon>Magnaporthales</taxon>
        <taxon>Magnaporthaceae</taxon>
        <taxon>Gaeumannomyces</taxon>
    </lineage>
</organism>
<reference evidence="2" key="2">
    <citation type="submission" date="2010-07" db="EMBL/GenBank/DDBJ databases">
        <authorList>
            <consortium name="The Broad Institute Genome Sequencing Platform"/>
            <consortium name="Broad Institute Genome Sequencing Center for Infectious Disease"/>
            <person name="Ma L.-J."/>
            <person name="Dead R."/>
            <person name="Young S."/>
            <person name="Zeng Q."/>
            <person name="Koehrsen M."/>
            <person name="Alvarado L."/>
            <person name="Berlin A."/>
            <person name="Chapman S.B."/>
            <person name="Chen Z."/>
            <person name="Freedman E."/>
            <person name="Gellesch M."/>
            <person name="Goldberg J."/>
            <person name="Griggs A."/>
            <person name="Gujja S."/>
            <person name="Heilman E.R."/>
            <person name="Heiman D."/>
            <person name="Hepburn T."/>
            <person name="Howarth C."/>
            <person name="Jen D."/>
            <person name="Larson L."/>
            <person name="Mehta T."/>
            <person name="Neiman D."/>
            <person name="Pearson M."/>
            <person name="Roberts A."/>
            <person name="Saif S."/>
            <person name="Shea T."/>
            <person name="Shenoy N."/>
            <person name="Sisk P."/>
            <person name="Stolte C."/>
            <person name="Sykes S."/>
            <person name="Walk T."/>
            <person name="White J."/>
            <person name="Yandava C."/>
            <person name="Haas B."/>
            <person name="Nusbaum C."/>
            <person name="Birren B."/>
        </authorList>
    </citation>
    <scope>NUCLEOTIDE SEQUENCE</scope>
    <source>
        <strain evidence="2">R3-111a-1</strain>
    </source>
</reference>
<dbReference type="EMBL" id="GL385400">
    <property type="protein sequence ID" value="EJT72000.1"/>
    <property type="molecule type" value="Genomic_DNA"/>
</dbReference>
<dbReference type="HOGENOM" id="CLU_476520_0_0_1"/>
<reference evidence="2" key="3">
    <citation type="submission" date="2010-09" db="EMBL/GenBank/DDBJ databases">
        <title>Annotation of Gaeumannomyces graminis var. tritici R3-111a-1.</title>
        <authorList>
            <consortium name="The Broad Institute Genome Sequencing Platform"/>
            <person name="Ma L.-J."/>
            <person name="Dead R."/>
            <person name="Young S.K."/>
            <person name="Zeng Q."/>
            <person name="Gargeya S."/>
            <person name="Fitzgerald M."/>
            <person name="Haas B."/>
            <person name="Abouelleil A."/>
            <person name="Alvarado L."/>
            <person name="Arachchi H.M."/>
            <person name="Berlin A."/>
            <person name="Brown A."/>
            <person name="Chapman S.B."/>
            <person name="Chen Z."/>
            <person name="Dunbar C."/>
            <person name="Freedman E."/>
            <person name="Gearin G."/>
            <person name="Gellesch M."/>
            <person name="Goldberg J."/>
            <person name="Griggs A."/>
            <person name="Gujja S."/>
            <person name="Heiman D."/>
            <person name="Howarth C."/>
            <person name="Larson L."/>
            <person name="Lui A."/>
            <person name="MacDonald P.J.P."/>
            <person name="Mehta T."/>
            <person name="Montmayeur A."/>
            <person name="Murphy C."/>
            <person name="Neiman D."/>
            <person name="Pearson M."/>
            <person name="Priest M."/>
            <person name="Roberts A."/>
            <person name="Saif S."/>
            <person name="Shea T."/>
            <person name="Shenoy N."/>
            <person name="Sisk P."/>
            <person name="Stolte C."/>
            <person name="Sykes S."/>
            <person name="Yandava C."/>
            <person name="Wortman J."/>
            <person name="Nusbaum C."/>
            <person name="Birren B."/>
        </authorList>
    </citation>
    <scope>NUCLEOTIDE SEQUENCE</scope>
    <source>
        <strain evidence="2">R3-111a-1</strain>
    </source>
</reference>
<name>J3PCN0_GAET3</name>
<evidence type="ECO:0000313" key="4">
    <source>
        <dbReference type="Proteomes" id="UP000006039"/>
    </source>
</evidence>
<evidence type="ECO:0000313" key="3">
    <source>
        <dbReference type="EnsemblFungi" id="EJT72000"/>
    </source>
</evidence>
<keyword evidence="4" id="KW-1185">Reference proteome</keyword>
<accession>J3PCN0</accession>
<dbReference type="AlphaFoldDB" id="J3PCN0"/>
<reference evidence="3" key="5">
    <citation type="submission" date="2018-04" db="UniProtKB">
        <authorList>
            <consortium name="EnsemblFungi"/>
        </authorList>
    </citation>
    <scope>IDENTIFICATION</scope>
    <source>
        <strain evidence="3">R3-111a-1</strain>
    </source>
</reference>
<dbReference type="STRING" id="644352.J3PCN0"/>
<feature type="coiled-coil region" evidence="1">
    <location>
        <begin position="232"/>
        <end position="295"/>
    </location>
</feature>